<dbReference type="InterPro" id="IPR045255">
    <property type="entry name" value="RanBP1-like"/>
</dbReference>
<protein>
    <recommendedName>
        <fullName evidence="4">RanBD1 domain-containing protein</fullName>
    </recommendedName>
</protein>
<dbReference type="SUPFAM" id="SSF50729">
    <property type="entry name" value="PH domain-like"/>
    <property type="match status" value="1"/>
</dbReference>
<dbReference type="InterPro" id="IPR011993">
    <property type="entry name" value="PH-like_dom_sf"/>
</dbReference>
<dbReference type="PANTHER" id="PTHR23138">
    <property type="entry name" value="RAN BINDING PROTEIN"/>
    <property type="match status" value="1"/>
</dbReference>
<feature type="compositionally biased region" description="Low complexity" evidence="3">
    <location>
        <begin position="1"/>
        <end position="40"/>
    </location>
</feature>
<evidence type="ECO:0000256" key="2">
    <source>
        <dbReference type="ARBA" id="ARBA00023242"/>
    </source>
</evidence>
<dbReference type="GO" id="GO:0005634">
    <property type="term" value="C:nucleus"/>
    <property type="evidence" value="ECO:0007669"/>
    <property type="project" value="UniProtKB-SubCell"/>
</dbReference>
<organism evidence="5 6">
    <name type="scientific">Gymnopus androsaceus JB14</name>
    <dbReference type="NCBI Taxonomy" id="1447944"/>
    <lineage>
        <taxon>Eukaryota</taxon>
        <taxon>Fungi</taxon>
        <taxon>Dikarya</taxon>
        <taxon>Basidiomycota</taxon>
        <taxon>Agaricomycotina</taxon>
        <taxon>Agaricomycetes</taxon>
        <taxon>Agaricomycetidae</taxon>
        <taxon>Agaricales</taxon>
        <taxon>Marasmiineae</taxon>
        <taxon>Omphalotaceae</taxon>
        <taxon>Gymnopus</taxon>
    </lineage>
</organism>
<keyword evidence="6" id="KW-1185">Reference proteome</keyword>
<dbReference type="EMBL" id="ML769507">
    <property type="protein sequence ID" value="KAE9396817.1"/>
    <property type="molecule type" value="Genomic_DNA"/>
</dbReference>
<reference evidence="5" key="1">
    <citation type="journal article" date="2019" name="Environ. Microbiol.">
        <title>Fungal ecological strategies reflected in gene transcription - a case study of two litter decomposers.</title>
        <authorList>
            <person name="Barbi F."/>
            <person name="Kohler A."/>
            <person name="Barry K."/>
            <person name="Baskaran P."/>
            <person name="Daum C."/>
            <person name="Fauchery L."/>
            <person name="Ihrmark K."/>
            <person name="Kuo A."/>
            <person name="LaButti K."/>
            <person name="Lipzen A."/>
            <person name="Morin E."/>
            <person name="Grigoriev I.V."/>
            <person name="Henrissat B."/>
            <person name="Lindahl B."/>
            <person name="Martin F."/>
        </authorList>
    </citation>
    <scope>NUCLEOTIDE SEQUENCE</scope>
    <source>
        <strain evidence="5">JB14</strain>
    </source>
</reference>
<dbReference type="PANTHER" id="PTHR23138:SF142">
    <property type="entry name" value="RAN-BINDING PROTEIN 3B-RELATED"/>
    <property type="match status" value="1"/>
</dbReference>
<evidence type="ECO:0000256" key="1">
    <source>
        <dbReference type="ARBA" id="ARBA00004123"/>
    </source>
</evidence>
<evidence type="ECO:0000313" key="5">
    <source>
        <dbReference type="EMBL" id="KAE9396817.1"/>
    </source>
</evidence>
<feature type="compositionally biased region" description="Gly residues" evidence="3">
    <location>
        <begin position="128"/>
        <end position="141"/>
    </location>
</feature>
<feature type="compositionally biased region" description="Acidic residues" evidence="3">
    <location>
        <begin position="199"/>
        <end position="212"/>
    </location>
</feature>
<name>A0A6A4HI37_9AGAR</name>
<feature type="region of interest" description="Disordered" evidence="3">
    <location>
        <begin position="178"/>
        <end position="226"/>
    </location>
</feature>
<dbReference type="Gene3D" id="2.30.29.30">
    <property type="entry name" value="Pleckstrin-homology domain (PH domain)/Phosphotyrosine-binding domain (PTB)"/>
    <property type="match status" value="1"/>
</dbReference>
<evidence type="ECO:0000256" key="3">
    <source>
        <dbReference type="SAM" id="MobiDB-lite"/>
    </source>
</evidence>
<sequence length="373" mass="37118">MAYASTSSPFASSSNTKKSPKTISPPSAATSTSKTTPLAADASEPSGSSTGVAGTKRTASSGFEAFASPSSPFATATGAQTKSPKLGFAARAKSPKPGSGFGAALSSPKLGSSFGGSGTFGATSKIGSGTGSGSALGSGSGLKSGLGATNLKFGFGGSTSTTNAFTAYSSSSFGSGNGTGGSSFGSSSNGLGGFGGGTDADEDGADGDDDDEPKIALSEQEVSTGEELEETIYQVRGKLFALVDGAWKERGTGLLKINVRRRDGGGARLVMRKEAVYTLLLNVTLFPGMKCSLAQDPRYVRFSVIEGTGSTNGSGTSTNGGGASEDANLNGVLGESSTAATPVTMTTHYNLRLANAKIASELMEAIHENLPSK</sequence>
<dbReference type="PROSITE" id="PS50196">
    <property type="entry name" value="RANBD1"/>
    <property type="match status" value="1"/>
</dbReference>
<evidence type="ECO:0000313" key="6">
    <source>
        <dbReference type="Proteomes" id="UP000799118"/>
    </source>
</evidence>
<dbReference type="InterPro" id="IPR000156">
    <property type="entry name" value="Ran_bind_dom"/>
</dbReference>
<gene>
    <name evidence="5" type="ORF">BT96DRAFT_996342</name>
</gene>
<dbReference type="Proteomes" id="UP000799118">
    <property type="component" value="Unassembled WGS sequence"/>
</dbReference>
<dbReference type="SMART" id="SM00160">
    <property type="entry name" value="RanBD"/>
    <property type="match status" value="1"/>
</dbReference>
<feature type="region of interest" description="Disordered" evidence="3">
    <location>
        <begin position="1"/>
        <end position="141"/>
    </location>
</feature>
<comment type="subcellular location">
    <subcellularLocation>
        <location evidence="1">Nucleus</location>
    </subcellularLocation>
</comment>
<accession>A0A6A4HI37</accession>
<keyword evidence="2" id="KW-0539">Nucleus</keyword>
<dbReference type="OrthoDB" id="185618at2759"/>
<proteinExistence type="predicted"/>
<feature type="domain" description="RanBD1" evidence="4">
    <location>
        <begin position="210"/>
        <end position="290"/>
    </location>
</feature>
<dbReference type="AlphaFoldDB" id="A0A6A4HI37"/>
<dbReference type="Pfam" id="PF00638">
    <property type="entry name" value="Ran_BP1"/>
    <property type="match status" value="1"/>
</dbReference>
<evidence type="ECO:0000259" key="4">
    <source>
        <dbReference type="PROSITE" id="PS50196"/>
    </source>
</evidence>
<feature type="compositionally biased region" description="Low complexity" evidence="3">
    <location>
        <begin position="59"/>
        <end position="79"/>
    </location>
</feature>